<dbReference type="GO" id="GO:0016491">
    <property type="term" value="F:oxidoreductase activity"/>
    <property type="evidence" value="ECO:0007669"/>
    <property type="project" value="UniProtKB-KW"/>
</dbReference>
<dbReference type="Gene3D" id="3.30.465.10">
    <property type="match status" value="1"/>
</dbReference>
<gene>
    <name evidence="5" type="ORF">DW352_09650</name>
</gene>
<proteinExistence type="predicted"/>
<feature type="domain" description="FAD-binding PCMH-type" evidence="4">
    <location>
        <begin position="1"/>
        <end position="177"/>
    </location>
</feature>
<keyword evidence="6" id="KW-1185">Reference proteome</keyword>
<accession>A0A345ZV03</accession>
<dbReference type="PANTHER" id="PTHR42659">
    <property type="entry name" value="XANTHINE DEHYDROGENASE SUBUNIT C-RELATED"/>
    <property type="match status" value="1"/>
</dbReference>
<name>A0A345ZV03_9HYPH</name>
<organism evidence="5 6">
    <name type="scientific">Pseudolabrys taiwanensis</name>
    <dbReference type="NCBI Taxonomy" id="331696"/>
    <lineage>
        <taxon>Bacteria</taxon>
        <taxon>Pseudomonadati</taxon>
        <taxon>Pseudomonadota</taxon>
        <taxon>Alphaproteobacteria</taxon>
        <taxon>Hyphomicrobiales</taxon>
        <taxon>Xanthobacteraceae</taxon>
        <taxon>Pseudolabrys</taxon>
    </lineage>
</organism>
<dbReference type="InterPro" id="IPR036683">
    <property type="entry name" value="CO_DH_flav_C_dom_sf"/>
</dbReference>
<evidence type="ECO:0000313" key="5">
    <source>
        <dbReference type="EMBL" id="AXK80750.1"/>
    </source>
</evidence>
<dbReference type="GO" id="GO:0071949">
    <property type="term" value="F:FAD binding"/>
    <property type="evidence" value="ECO:0007669"/>
    <property type="project" value="InterPro"/>
</dbReference>
<protein>
    <submittedName>
        <fullName evidence="5">Carbon monoxide dehydrogenase</fullName>
    </submittedName>
</protein>
<dbReference type="InterPro" id="IPR016166">
    <property type="entry name" value="FAD-bd_PCMH"/>
</dbReference>
<evidence type="ECO:0000256" key="1">
    <source>
        <dbReference type="ARBA" id="ARBA00022630"/>
    </source>
</evidence>
<dbReference type="OrthoDB" id="9793944at2"/>
<dbReference type="EMBL" id="CP031417">
    <property type="protein sequence ID" value="AXK80750.1"/>
    <property type="molecule type" value="Genomic_DNA"/>
</dbReference>
<keyword evidence="1" id="KW-0285">Flavoprotein</keyword>
<dbReference type="PANTHER" id="PTHR42659:SF2">
    <property type="entry name" value="XANTHINE DEHYDROGENASE SUBUNIT C-RELATED"/>
    <property type="match status" value="1"/>
</dbReference>
<dbReference type="Proteomes" id="UP000254889">
    <property type="component" value="Chromosome"/>
</dbReference>
<dbReference type="InterPro" id="IPR036318">
    <property type="entry name" value="FAD-bd_PCMH-like_sf"/>
</dbReference>
<dbReference type="Gene3D" id="3.30.390.50">
    <property type="entry name" value="CO dehydrogenase flavoprotein, C-terminal domain"/>
    <property type="match status" value="1"/>
</dbReference>
<keyword evidence="3" id="KW-0560">Oxidoreductase</keyword>
<evidence type="ECO:0000256" key="2">
    <source>
        <dbReference type="ARBA" id="ARBA00022827"/>
    </source>
</evidence>
<dbReference type="Gene3D" id="3.30.43.10">
    <property type="entry name" value="Uridine Diphospho-n-acetylenolpyruvylglucosamine Reductase, domain 2"/>
    <property type="match status" value="1"/>
</dbReference>
<evidence type="ECO:0000259" key="4">
    <source>
        <dbReference type="PROSITE" id="PS51387"/>
    </source>
</evidence>
<dbReference type="InterPro" id="IPR051312">
    <property type="entry name" value="Diverse_Substr_Oxidored"/>
</dbReference>
<dbReference type="KEGG" id="ptaw:DW352_09650"/>
<dbReference type="Pfam" id="PF00941">
    <property type="entry name" value="FAD_binding_5"/>
    <property type="match status" value="1"/>
</dbReference>
<evidence type="ECO:0000256" key="3">
    <source>
        <dbReference type="ARBA" id="ARBA00023002"/>
    </source>
</evidence>
<evidence type="ECO:0000313" key="6">
    <source>
        <dbReference type="Proteomes" id="UP000254889"/>
    </source>
</evidence>
<dbReference type="RefSeq" id="WP_115690696.1">
    <property type="nucleotide sequence ID" value="NZ_CP031417.1"/>
</dbReference>
<dbReference type="InterPro" id="IPR016167">
    <property type="entry name" value="FAD-bd_PCMH_sub1"/>
</dbReference>
<dbReference type="InterPro" id="IPR016169">
    <property type="entry name" value="FAD-bd_PCMH_sub2"/>
</dbReference>
<sequence length="273" mass="28657">MKPVAFDYHKASNIGDALAALGAPDGDAKAVAGGCSLGPMLNLRLARPAKLIDLRAASELRQLTQAPDRLTIGACWTHAEIEDGIVPDVTRGLMQKVASGIAYRPVRNRGTIGGSLAHADPSADWVTTMAVLDAGIQIGGRNGTRRESALSFMLGAYATTLAADELVTAIDVPVLSERARWAYHKICRKTGEFAMAIGAVVHDPARDYARIVCGAVEAPPLVLPRASAALREGVDAAAAAAEAEIEALLSAHDGVFKQQHKVAIERALAELGR</sequence>
<reference evidence="5 6" key="1">
    <citation type="submission" date="2018-07" db="EMBL/GenBank/DDBJ databases">
        <authorList>
            <person name="Quirk P.G."/>
            <person name="Krulwich T.A."/>
        </authorList>
    </citation>
    <scope>NUCLEOTIDE SEQUENCE [LARGE SCALE GENOMIC DNA]</scope>
    <source>
        <strain evidence="5 6">CC-BB4</strain>
    </source>
</reference>
<keyword evidence="2" id="KW-0274">FAD</keyword>
<dbReference type="SUPFAM" id="SSF56176">
    <property type="entry name" value="FAD-binding/transporter-associated domain-like"/>
    <property type="match status" value="1"/>
</dbReference>
<dbReference type="PROSITE" id="PS51387">
    <property type="entry name" value="FAD_PCMH"/>
    <property type="match status" value="1"/>
</dbReference>
<dbReference type="AlphaFoldDB" id="A0A345ZV03"/>
<dbReference type="InterPro" id="IPR002346">
    <property type="entry name" value="Mopterin_DH_FAD-bd"/>
</dbReference>
<dbReference type="SUPFAM" id="SSF55447">
    <property type="entry name" value="CO dehydrogenase flavoprotein C-terminal domain-like"/>
    <property type="match status" value="1"/>
</dbReference>